<keyword evidence="2" id="KW-1185">Reference proteome</keyword>
<gene>
    <name evidence="1" type="ORF">CLH61_14135</name>
</gene>
<dbReference type="RefSeq" id="WP_099615398.1">
    <property type="nucleotide sequence ID" value="NZ_KZ319373.1"/>
</dbReference>
<dbReference type="Gene3D" id="3.90.550.10">
    <property type="entry name" value="Spore Coat Polysaccharide Biosynthesis Protein SpsA, Chain A"/>
    <property type="match status" value="1"/>
</dbReference>
<comment type="caution">
    <text evidence="1">The sequence shown here is derived from an EMBL/GenBank/DDBJ whole genome shotgun (WGS) entry which is preliminary data.</text>
</comment>
<name>A0A2G1UIW6_9GAMM</name>
<protein>
    <submittedName>
        <fullName evidence="1">CMP-N-acetylneuraminic acid synthetase</fullName>
    </submittedName>
</protein>
<proteinExistence type="predicted"/>
<sequence>MTELGDILVVIPARGGSKRLPRKNVLPLAGKPLICWTIEAALEAGLEARIMVSSDDEEILALARQYESRGVIAHRRPDELATDTATTTDTLIDAISAEQRAGRQPKTLILLQPTSPLRNAADVKAALQTYREGGCADTVVTVCEVDHPSAWVGVIGDSARFKGIDVTGKRSQDYQKEYRLNGAVYVAPTSVLQEKGTLFTEELRASVMPRSRSFDIDEELDFKICEILKGEVHSGD</sequence>
<dbReference type="PANTHER" id="PTHR21485:SF6">
    <property type="entry name" value="N-ACYLNEURAMINATE CYTIDYLYLTRANSFERASE-RELATED"/>
    <property type="match status" value="1"/>
</dbReference>
<dbReference type="EMBL" id="NTFH01000010">
    <property type="protein sequence ID" value="PHQ14446.1"/>
    <property type="molecule type" value="Genomic_DNA"/>
</dbReference>
<dbReference type="SUPFAM" id="SSF53448">
    <property type="entry name" value="Nucleotide-diphospho-sugar transferases"/>
    <property type="match status" value="1"/>
</dbReference>
<dbReference type="InterPro" id="IPR003329">
    <property type="entry name" value="Cytidylyl_trans"/>
</dbReference>
<dbReference type="InterPro" id="IPR029044">
    <property type="entry name" value="Nucleotide-diphossugar_trans"/>
</dbReference>
<evidence type="ECO:0000313" key="2">
    <source>
        <dbReference type="Proteomes" id="UP000231409"/>
    </source>
</evidence>
<dbReference type="PANTHER" id="PTHR21485">
    <property type="entry name" value="HAD SUPERFAMILY MEMBERS CMAS AND KDSC"/>
    <property type="match status" value="1"/>
</dbReference>
<dbReference type="AlphaFoldDB" id="A0A2G1UIW6"/>
<accession>A0A2G1UIW6</accession>
<reference evidence="1 2" key="1">
    <citation type="submission" date="2017-09" db="EMBL/GenBank/DDBJ databases">
        <title>The draft genome sequences of Marinobacter sp. PWS21.</title>
        <authorList>
            <person name="Cao J."/>
        </authorList>
    </citation>
    <scope>NUCLEOTIDE SEQUENCE [LARGE SCALE GENOMIC DNA]</scope>
    <source>
        <strain evidence="1 2">PWS21</strain>
    </source>
</reference>
<dbReference type="GO" id="GO:0008781">
    <property type="term" value="F:N-acylneuraminate cytidylyltransferase activity"/>
    <property type="evidence" value="ECO:0007669"/>
    <property type="project" value="TreeGrafter"/>
</dbReference>
<dbReference type="Proteomes" id="UP000231409">
    <property type="component" value="Unassembled WGS sequence"/>
</dbReference>
<dbReference type="Pfam" id="PF02348">
    <property type="entry name" value="CTP_transf_3"/>
    <property type="match status" value="1"/>
</dbReference>
<evidence type="ECO:0000313" key="1">
    <source>
        <dbReference type="EMBL" id="PHQ14446.1"/>
    </source>
</evidence>
<dbReference type="InterPro" id="IPR050793">
    <property type="entry name" value="CMP-NeuNAc_synthase"/>
</dbReference>
<dbReference type="CDD" id="cd02513">
    <property type="entry name" value="CMP-NeuAc_Synthase"/>
    <property type="match status" value="1"/>
</dbReference>
<organism evidence="1 2">
    <name type="scientific">Marinobacter profundi</name>
    <dbReference type="NCBI Taxonomy" id="2666256"/>
    <lineage>
        <taxon>Bacteria</taxon>
        <taxon>Pseudomonadati</taxon>
        <taxon>Pseudomonadota</taxon>
        <taxon>Gammaproteobacteria</taxon>
        <taxon>Pseudomonadales</taxon>
        <taxon>Marinobacteraceae</taxon>
        <taxon>Marinobacter</taxon>
    </lineage>
</organism>